<evidence type="ECO:0000259" key="3">
    <source>
        <dbReference type="Pfam" id="PF00296"/>
    </source>
</evidence>
<dbReference type="InterPro" id="IPR050766">
    <property type="entry name" value="Bact_Lucif_Oxidored"/>
</dbReference>
<dbReference type="SUPFAM" id="SSF51679">
    <property type="entry name" value="Bacterial luciferase-like"/>
    <property type="match status" value="1"/>
</dbReference>
<dbReference type="PANTHER" id="PTHR30137">
    <property type="entry name" value="LUCIFERASE-LIKE MONOOXYGENASE"/>
    <property type="match status" value="1"/>
</dbReference>
<dbReference type="GO" id="GO:0005829">
    <property type="term" value="C:cytosol"/>
    <property type="evidence" value="ECO:0007669"/>
    <property type="project" value="TreeGrafter"/>
</dbReference>
<evidence type="ECO:0000256" key="1">
    <source>
        <dbReference type="ARBA" id="ARBA00023002"/>
    </source>
</evidence>
<name>A0A1S1R028_9ACTN</name>
<feature type="domain" description="Luciferase-like" evidence="3">
    <location>
        <begin position="21"/>
        <end position="304"/>
    </location>
</feature>
<dbReference type="Proteomes" id="UP000179627">
    <property type="component" value="Unassembled WGS sequence"/>
</dbReference>
<dbReference type="InterPro" id="IPR011251">
    <property type="entry name" value="Luciferase-like_dom"/>
</dbReference>
<dbReference type="GO" id="GO:0016705">
    <property type="term" value="F:oxidoreductase activity, acting on paired donors, with incorporation or reduction of molecular oxygen"/>
    <property type="evidence" value="ECO:0007669"/>
    <property type="project" value="InterPro"/>
</dbReference>
<keyword evidence="5" id="KW-1185">Reference proteome</keyword>
<dbReference type="EMBL" id="MBLM01000080">
    <property type="protein sequence ID" value="OHV40303.1"/>
    <property type="molecule type" value="Genomic_DNA"/>
</dbReference>
<accession>A0A1S1R028</accession>
<dbReference type="Pfam" id="PF00296">
    <property type="entry name" value="Bac_luciferase"/>
    <property type="match status" value="1"/>
</dbReference>
<dbReference type="AlphaFoldDB" id="A0A1S1R028"/>
<keyword evidence="2" id="KW-0503">Monooxygenase</keyword>
<dbReference type="Gene3D" id="3.20.20.30">
    <property type="entry name" value="Luciferase-like domain"/>
    <property type="match status" value="1"/>
</dbReference>
<sequence>MRVGLGYLNMAPAGDSATARSIYADFLHDARWAEDRGFAGIWVTEHHFSTYSLTSSPLLLLAQAAAAAPRLRLGTSILVLPFWDPVRLAADVLTLDALSGGRFDLGIGRGYQPHEFLGFGRDPADNREIFAEAVDVVVQLFTQEDGDFKGRYFQIDAPVTLLPRPTQQPHPPIWMAATSPESLRFAADQGFHFMLPAVTTFEEIVERRRWIEEAGGLPDGREFQVNRFVYLGDEEGRERVVREIARQLQTSAGLTNSVYPVLGAAPAPEEIDPAVEAKVRDILITGSADEVVDQFRALAETGITYVIAGFEFGYLDTGTARRSRELFATDVLPHLAEISPPGHISNSV</sequence>
<evidence type="ECO:0000313" key="4">
    <source>
        <dbReference type="EMBL" id="OHV40303.1"/>
    </source>
</evidence>
<reference evidence="5" key="1">
    <citation type="submission" date="2016-07" db="EMBL/GenBank/DDBJ databases">
        <title>Sequence Frankia sp. strain CcI1.17.</title>
        <authorList>
            <person name="Ghodhbane-Gtari F."/>
            <person name="Swanson E."/>
            <person name="Gueddou A."/>
            <person name="Morris K."/>
            <person name="Hezbri K."/>
            <person name="Ktari A."/>
            <person name="Nouioui I."/>
            <person name="Abebe-Akele F."/>
            <person name="Simpson S."/>
            <person name="Thomas K."/>
            <person name="Gtari M."/>
            <person name="Tisa L.S."/>
            <person name="Hurst S."/>
        </authorList>
    </citation>
    <scope>NUCLEOTIDE SEQUENCE [LARGE SCALE GENOMIC DNA]</scope>
    <source>
        <strain evidence="5">Cc1.17</strain>
    </source>
</reference>
<protein>
    <submittedName>
        <fullName evidence="4">Luciferase</fullName>
    </submittedName>
</protein>
<comment type="caution">
    <text evidence="4">The sequence shown here is derived from an EMBL/GenBank/DDBJ whole genome shotgun (WGS) entry which is preliminary data.</text>
</comment>
<gene>
    <name evidence="4" type="ORF">CC117_14185</name>
</gene>
<dbReference type="InterPro" id="IPR036661">
    <property type="entry name" value="Luciferase-like_sf"/>
</dbReference>
<dbReference type="OrthoDB" id="7903015at2"/>
<dbReference type="RefSeq" id="WP_071083425.1">
    <property type="nucleotide sequence ID" value="NZ_MBLM01000080.1"/>
</dbReference>
<dbReference type="GO" id="GO:0004497">
    <property type="term" value="F:monooxygenase activity"/>
    <property type="evidence" value="ECO:0007669"/>
    <property type="project" value="UniProtKB-KW"/>
</dbReference>
<evidence type="ECO:0000256" key="2">
    <source>
        <dbReference type="ARBA" id="ARBA00023033"/>
    </source>
</evidence>
<proteinExistence type="predicted"/>
<keyword evidence="1" id="KW-0560">Oxidoreductase</keyword>
<evidence type="ECO:0000313" key="5">
    <source>
        <dbReference type="Proteomes" id="UP000179627"/>
    </source>
</evidence>
<organism evidence="4 5">
    <name type="scientific">Parafrankia colletiae</name>
    <dbReference type="NCBI Taxonomy" id="573497"/>
    <lineage>
        <taxon>Bacteria</taxon>
        <taxon>Bacillati</taxon>
        <taxon>Actinomycetota</taxon>
        <taxon>Actinomycetes</taxon>
        <taxon>Frankiales</taxon>
        <taxon>Frankiaceae</taxon>
        <taxon>Parafrankia</taxon>
    </lineage>
</organism>
<dbReference type="PANTHER" id="PTHR30137:SF8">
    <property type="entry name" value="BLR5498 PROTEIN"/>
    <property type="match status" value="1"/>
</dbReference>